<dbReference type="RefSeq" id="XP_004494254.1">
    <property type="nucleotide sequence ID" value="XM_004494197.3"/>
</dbReference>
<dbReference type="InterPro" id="IPR058678">
    <property type="entry name" value="ARM_PUB"/>
</dbReference>
<dbReference type="FunFam" id="3.30.40.10:FF:000437">
    <property type="entry name" value="RING-type E3 ubiquitin transferase"/>
    <property type="match status" value="1"/>
</dbReference>
<dbReference type="PANTHER" id="PTHR22849">
    <property type="entry name" value="WDSAM1 PROTEIN"/>
    <property type="match status" value="1"/>
</dbReference>
<keyword evidence="4 5" id="KW-0833">Ubl conjugation pathway</keyword>
<proteinExistence type="predicted"/>
<dbReference type="EC" id="2.3.2.27" evidence="5"/>
<dbReference type="AlphaFoldDB" id="A0A1S2XTI5"/>
<dbReference type="PANTHER" id="PTHR22849:SF132">
    <property type="entry name" value="E3 UBIQUITIN-PROTEIN LIGASE PUB23"/>
    <property type="match status" value="1"/>
</dbReference>
<dbReference type="UniPathway" id="UPA00143"/>
<name>A0A1S2XTI5_CICAR</name>
<keyword evidence="7" id="KW-1185">Reference proteome</keyword>
<evidence type="ECO:0000259" key="6">
    <source>
        <dbReference type="PROSITE" id="PS51698"/>
    </source>
</evidence>
<dbReference type="SUPFAM" id="SSF48371">
    <property type="entry name" value="ARM repeat"/>
    <property type="match status" value="1"/>
</dbReference>
<dbReference type="GO" id="GO:0016567">
    <property type="term" value="P:protein ubiquitination"/>
    <property type="evidence" value="ECO:0007669"/>
    <property type="project" value="UniProtKB-UniRule"/>
</dbReference>
<dbReference type="OrthoDB" id="10064100at2759"/>
<dbReference type="InterPro" id="IPR013083">
    <property type="entry name" value="Znf_RING/FYVE/PHD"/>
</dbReference>
<reference evidence="8" key="2">
    <citation type="submission" date="2025-08" db="UniProtKB">
        <authorList>
            <consortium name="RefSeq"/>
        </authorList>
    </citation>
    <scope>IDENTIFICATION</scope>
    <source>
        <tissue evidence="8">Etiolated seedlings</tissue>
    </source>
</reference>
<evidence type="ECO:0000256" key="2">
    <source>
        <dbReference type="ARBA" id="ARBA00004906"/>
    </source>
</evidence>
<reference evidence="7" key="1">
    <citation type="journal article" date="2013" name="Nat. Biotechnol.">
        <title>Draft genome sequence of chickpea (Cicer arietinum) provides a resource for trait improvement.</title>
        <authorList>
            <person name="Varshney R.K."/>
            <person name="Song C."/>
            <person name="Saxena R.K."/>
            <person name="Azam S."/>
            <person name="Yu S."/>
            <person name="Sharpe A.G."/>
            <person name="Cannon S."/>
            <person name="Baek J."/>
            <person name="Rosen B.D."/>
            <person name="Tar'an B."/>
            <person name="Millan T."/>
            <person name="Zhang X."/>
            <person name="Ramsay L.D."/>
            <person name="Iwata A."/>
            <person name="Wang Y."/>
            <person name="Nelson W."/>
            <person name="Farmer A.D."/>
            <person name="Gaur P.M."/>
            <person name="Soderlund C."/>
            <person name="Penmetsa R.V."/>
            <person name="Xu C."/>
            <person name="Bharti A.K."/>
            <person name="He W."/>
            <person name="Winter P."/>
            <person name="Zhao S."/>
            <person name="Hane J.K."/>
            <person name="Carrasquilla-Garcia N."/>
            <person name="Condie J.A."/>
            <person name="Upadhyaya H.D."/>
            <person name="Luo M.C."/>
            <person name="Thudi M."/>
            <person name="Gowda C.L."/>
            <person name="Singh N.P."/>
            <person name="Lichtenzveig J."/>
            <person name="Gali K.K."/>
            <person name="Rubio J."/>
            <person name="Nadarajan N."/>
            <person name="Dolezel J."/>
            <person name="Bansal K.C."/>
            <person name="Xu X."/>
            <person name="Edwards D."/>
            <person name="Zhang G."/>
            <person name="Kahl G."/>
            <person name="Gil J."/>
            <person name="Singh K.B."/>
            <person name="Datta S.K."/>
            <person name="Jackson S.A."/>
            <person name="Wang J."/>
            <person name="Cook D.R."/>
        </authorList>
    </citation>
    <scope>NUCLEOTIDE SEQUENCE [LARGE SCALE GENOMIC DNA]</scope>
    <source>
        <strain evidence="7">cv. CDC Frontier</strain>
    </source>
</reference>
<accession>A0A1S2XTI5</accession>
<dbReference type="Gene3D" id="3.30.40.10">
    <property type="entry name" value="Zinc/RING finger domain, C3HC4 (zinc finger)"/>
    <property type="match status" value="1"/>
</dbReference>
<dbReference type="InterPro" id="IPR045185">
    <property type="entry name" value="PUB22/23/24-like"/>
</dbReference>
<dbReference type="eggNOG" id="ENOG502QR1A">
    <property type="taxonomic scope" value="Eukaryota"/>
</dbReference>
<dbReference type="CDD" id="cd16664">
    <property type="entry name" value="RING-Ubox_PUB"/>
    <property type="match status" value="1"/>
</dbReference>
<dbReference type="GO" id="GO:0061630">
    <property type="term" value="F:ubiquitin protein ligase activity"/>
    <property type="evidence" value="ECO:0007669"/>
    <property type="project" value="UniProtKB-UniRule"/>
</dbReference>
<dbReference type="SMART" id="SM00504">
    <property type="entry name" value="Ubox"/>
    <property type="match status" value="1"/>
</dbReference>
<dbReference type="Pfam" id="PF25598">
    <property type="entry name" value="ARM_PUB"/>
    <property type="match status" value="1"/>
</dbReference>
<gene>
    <name evidence="8" type="primary">LOC101504462</name>
</gene>
<dbReference type="InterPro" id="IPR011989">
    <property type="entry name" value="ARM-like"/>
</dbReference>
<evidence type="ECO:0000256" key="1">
    <source>
        <dbReference type="ARBA" id="ARBA00000900"/>
    </source>
</evidence>
<evidence type="ECO:0000313" key="7">
    <source>
        <dbReference type="Proteomes" id="UP000087171"/>
    </source>
</evidence>
<dbReference type="SUPFAM" id="SSF57850">
    <property type="entry name" value="RING/U-box"/>
    <property type="match status" value="1"/>
</dbReference>
<comment type="catalytic activity">
    <reaction evidence="1 5">
        <text>S-ubiquitinyl-[E2 ubiquitin-conjugating enzyme]-L-cysteine + [acceptor protein]-L-lysine = [E2 ubiquitin-conjugating enzyme]-L-cysteine + N(6)-ubiquitinyl-[acceptor protein]-L-lysine.</text>
        <dbReference type="EC" id="2.3.2.27"/>
    </reaction>
</comment>
<evidence type="ECO:0000256" key="3">
    <source>
        <dbReference type="ARBA" id="ARBA00022679"/>
    </source>
</evidence>
<feature type="domain" description="U-box" evidence="6">
    <location>
        <begin position="8"/>
        <end position="84"/>
    </location>
</feature>
<dbReference type="PROSITE" id="PS51698">
    <property type="entry name" value="U_BOX"/>
    <property type="match status" value="1"/>
</dbReference>
<dbReference type="GO" id="GO:0006952">
    <property type="term" value="P:defense response"/>
    <property type="evidence" value="ECO:0007669"/>
    <property type="project" value="UniProtKB-ARBA"/>
</dbReference>
<sequence length="419" mass="46785">MDQDHEIEVPSFFVCPISLEIMKDPVTVSTGITYDRESIEKWLFSKKNITCPVTKQQLQDSTDLTPNHTLRRLIQAWCTLNASQGIERIPTPKPPINKTQITKLINEASSHNSSPLMQIKSLKRLRSIASGSETNKRIMEDAGVVEFLASVVIDNIDHNSASLLTENNPVDESLSILHNLHVSESGLKTLLCFRNGEFIESLTKVMQKGFFESRAYAVFLLKSMTEVAEPVQLLHQKTELFMELVQVLKDQISIKVSKATLQTLIVLCPWGRNRIKGVEAGTVSVLIELLLDNCKDRKPNEMMLVLLENLCQCAEGRAELLRHGAGLAVVSKKILRVSSVANDRGVRILLSVSRFSATPNVVQEMLKLGVVAKLCLVLQVDCGSKTKEKASEILKMHARVWRNSPCIPSNLLSSYPNYI</sequence>
<dbReference type="Pfam" id="PF04564">
    <property type="entry name" value="U-box"/>
    <property type="match status" value="1"/>
</dbReference>
<dbReference type="InterPro" id="IPR003613">
    <property type="entry name" value="Ubox_domain"/>
</dbReference>
<keyword evidence="3 5" id="KW-0808">Transferase</keyword>
<evidence type="ECO:0000313" key="8">
    <source>
        <dbReference type="RefSeq" id="XP_004494254.1"/>
    </source>
</evidence>
<dbReference type="GeneID" id="101504462"/>
<protein>
    <recommendedName>
        <fullName evidence="5 6">U-box domain-containing protein</fullName>
        <ecNumber evidence="5">2.3.2.27</ecNumber>
    </recommendedName>
    <alternativeName>
        <fullName evidence="5">RING-type E3 ubiquitin transferase PUB</fullName>
    </alternativeName>
</protein>
<evidence type="ECO:0000256" key="5">
    <source>
        <dbReference type="RuleBase" id="RU369093"/>
    </source>
</evidence>
<comment type="pathway">
    <text evidence="2 5">Protein modification; protein ubiquitination.</text>
</comment>
<dbReference type="Proteomes" id="UP000087171">
    <property type="component" value="Chromosome Ca3"/>
</dbReference>
<dbReference type="Gene3D" id="1.25.10.10">
    <property type="entry name" value="Leucine-rich Repeat Variant"/>
    <property type="match status" value="1"/>
</dbReference>
<evidence type="ECO:0000256" key="4">
    <source>
        <dbReference type="ARBA" id="ARBA00022786"/>
    </source>
</evidence>
<dbReference type="PaxDb" id="3827-XP_004494254.1"/>
<organism evidence="7 8">
    <name type="scientific">Cicer arietinum</name>
    <name type="common">Chickpea</name>
    <name type="synonym">Garbanzo</name>
    <dbReference type="NCBI Taxonomy" id="3827"/>
    <lineage>
        <taxon>Eukaryota</taxon>
        <taxon>Viridiplantae</taxon>
        <taxon>Streptophyta</taxon>
        <taxon>Embryophyta</taxon>
        <taxon>Tracheophyta</taxon>
        <taxon>Spermatophyta</taxon>
        <taxon>Magnoliopsida</taxon>
        <taxon>eudicotyledons</taxon>
        <taxon>Gunneridae</taxon>
        <taxon>Pentapetalae</taxon>
        <taxon>rosids</taxon>
        <taxon>fabids</taxon>
        <taxon>Fabales</taxon>
        <taxon>Fabaceae</taxon>
        <taxon>Papilionoideae</taxon>
        <taxon>50 kb inversion clade</taxon>
        <taxon>NPAAA clade</taxon>
        <taxon>Hologalegina</taxon>
        <taxon>IRL clade</taxon>
        <taxon>Cicereae</taxon>
        <taxon>Cicer</taxon>
    </lineage>
</organism>
<dbReference type="InterPro" id="IPR045210">
    <property type="entry name" value="RING-Ubox_PUB"/>
</dbReference>
<dbReference type="InterPro" id="IPR016024">
    <property type="entry name" value="ARM-type_fold"/>
</dbReference>
<dbReference type="KEGG" id="cam:101504462"/>
<comment type="function">
    <text evidence="5">Functions as an E3 ubiquitin ligase.</text>
</comment>